<dbReference type="AlphaFoldDB" id="A0A7H9AW25"/>
<evidence type="ECO:0008006" key="3">
    <source>
        <dbReference type="Google" id="ProtNLM"/>
    </source>
</evidence>
<proteinExistence type="predicted"/>
<keyword evidence="2" id="KW-1185">Reference proteome</keyword>
<dbReference type="RefSeq" id="XP_037142141.1">
    <property type="nucleotide sequence ID" value="XM_037286246.1"/>
</dbReference>
<dbReference type="GeneID" id="59234049"/>
<organism evidence="1 2">
    <name type="scientific">Zygotorulaspora mrakii</name>
    <name type="common">Zygosaccharomyces mrakii</name>
    <dbReference type="NCBI Taxonomy" id="42260"/>
    <lineage>
        <taxon>Eukaryota</taxon>
        <taxon>Fungi</taxon>
        <taxon>Dikarya</taxon>
        <taxon>Ascomycota</taxon>
        <taxon>Saccharomycotina</taxon>
        <taxon>Saccharomycetes</taxon>
        <taxon>Saccharomycetales</taxon>
        <taxon>Saccharomycetaceae</taxon>
        <taxon>Zygotorulaspora</taxon>
    </lineage>
</organism>
<reference evidence="1 2" key="1">
    <citation type="submission" date="2020-07" db="EMBL/GenBank/DDBJ databases">
        <title>The yeast mating-type switching endonuclease HO is a domesticated member of an unorthodox homing genetic element family.</title>
        <authorList>
            <person name="Coughlan A.Y."/>
            <person name="Lombardi L."/>
            <person name="Braun-Galleani S."/>
            <person name="Martos A.R."/>
            <person name="Galeote V."/>
            <person name="Bigey F."/>
            <person name="Dequin S."/>
            <person name="Byrne K.P."/>
            <person name="Wolfe K.H."/>
        </authorList>
    </citation>
    <scope>NUCLEOTIDE SEQUENCE [LARGE SCALE GENOMIC DNA]</scope>
    <source>
        <strain evidence="1 2">NRRL Y-6702</strain>
    </source>
</reference>
<dbReference type="Proteomes" id="UP000509704">
    <property type="component" value="Chromosome 1"/>
</dbReference>
<dbReference type="SUPFAM" id="SSF52833">
    <property type="entry name" value="Thioredoxin-like"/>
    <property type="match status" value="1"/>
</dbReference>
<dbReference type="EMBL" id="CP058604">
    <property type="protein sequence ID" value="QLG70413.1"/>
    <property type="molecule type" value="Genomic_DNA"/>
</dbReference>
<name>A0A7H9AW25_ZYGMR</name>
<sequence length="162" mass="18832">MLSRVYRVRSRVGFTLNRRPYWNWIASNFFAGNKGNGPSVREPNQVFLSVRNENEMTDTLIASNRVPLVMNFTIRNNESCDILTGALNRIVMLETDKKINCVDVETDWPETKEILLRFGVHDIPSLVAVKKSFPVDYYTQKHLMNGEIDWYSLKSWIEKNAD</sequence>
<evidence type="ECO:0000313" key="1">
    <source>
        <dbReference type="EMBL" id="QLG70413.1"/>
    </source>
</evidence>
<dbReference type="KEGG" id="zmk:HG535_0A03520"/>
<gene>
    <name evidence="1" type="ORF">HG535_0A03520</name>
</gene>
<dbReference type="OrthoDB" id="19690at2759"/>
<dbReference type="InterPro" id="IPR036249">
    <property type="entry name" value="Thioredoxin-like_sf"/>
</dbReference>
<accession>A0A7H9AW25</accession>
<protein>
    <recommendedName>
        <fullName evidence="3">Thioredoxin domain-containing protein</fullName>
    </recommendedName>
</protein>
<evidence type="ECO:0000313" key="2">
    <source>
        <dbReference type="Proteomes" id="UP000509704"/>
    </source>
</evidence>